<organism evidence="3">
    <name type="scientific">Hymenolepis diminuta</name>
    <name type="common">Rat tapeworm</name>
    <dbReference type="NCBI Taxonomy" id="6216"/>
    <lineage>
        <taxon>Eukaryota</taxon>
        <taxon>Metazoa</taxon>
        <taxon>Spiralia</taxon>
        <taxon>Lophotrochozoa</taxon>
        <taxon>Platyhelminthes</taxon>
        <taxon>Cestoda</taxon>
        <taxon>Eucestoda</taxon>
        <taxon>Cyclophyllidea</taxon>
        <taxon>Hymenolepididae</taxon>
        <taxon>Hymenolepis</taxon>
    </lineage>
</organism>
<dbReference type="EMBL" id="UYSG01001214">
    <property type="protein sequence ID" value="VDL38274.1"/>
    <property type="molecule type" value="Genomic_DNA"/>
</dbReference>
<accession>A0A0R3SFV0</accession>
<sequence length="42" mass="4513">MKYAMCLTPFETEPHCSSSSATLGLSALSIILTIIVTKNNLL</sequence>
<evidence type="ECO:0000313" key="3">
    <source>
        <dbReference type="WBParaSite" id="HDID_0000374201-mRNA-1"/>
    </source>
</evidence>
<name>A0A0R3SFV0_HYMDI</name>
<dbReference type="Proteomes" id="UP000274504">
    <property type="component" value="Unassembled WGS sequence"/>
</dbReference>
<reference evidence="1 2" key="2">
    <citation type="submission" date="2018-11" db="EMBL/GenBank/DDBJ databases">
        <authorList>
            <consortium name="Pathogen Informatics"/>
        </authorList>
    </citation>
    <scope>NUCLEOTIDE SEQUENCE [LARGE SCALE GENOMIC DNA]</scope>
</reference>
<proteinExistence type="predicted"/>
<evidence type="ECO:0000313" key="2">
    <source>
        <dbReference type="Proteomes" id="UP000274504"/>
    </source>
</evidence>
<evidence type="ECO:0000313" key="1">
    <source>
        <dbReference type="EMBL" id="VDL38274.1"/>
    </source>
</evidence>
<gene>
    <name evidence="1" type="ORF">HDID_LOCUS3740</name>
</gene>
<protein>
    <submittedName>
        <fullName evidence="1 3">Uncharacterized protein</fullName>
    </submittedName>
</protein>
<reference evidence="3" key="1">
    <citation type="submission" date="2017-02" db="UniProtKB">
        <authorList>
            <consortium name="WormBaseParasite"/>
        </authorList>
    </citation>
    <scope>IDENTIFICATION</scope>
</reference>
<dbReference type="AlphaFoldDB" id="A0A0R3SFV0"/>
<dbReference type="WBParaSite" id="HDID_0000374201-mRNA-1">
    <property type="protein sequence ID" value="HDID_0000374201-mRNA-1"/>
    <property type="gene ID" value="HDID_0000374201"/>
</dbReference>